<name>A0ACC1S6J7_9HYPO</name>
<gene>
    <name evidence="1" type="ORF">NM208_g8266</name>
</gene>
<accession>A0ACC1S6J7</accession>
<sequence length="389" mass="42789">MDDNQSSCYGRPSNIDDQETGNYHALSGVPGDPLPWQPPGSTSGGGVPFHWDSLPKRTNNIGQILRGIDQVMGSRQYSIPINAQLDAIPTGLFSSQFPSLYNGSQTSAVLSLNRPFTSPATSIQDVYTQDWSTNLDVSQSDTTLPPTDTHHQATTGLLDEDFHQHGFVKRQSPTPYLVMCASHPCKEKGKTKCPGRKCETISNWTETEMDDPVHRGPSICLRCFTYFDTKRELKMHITAIPVCQRRFQRESWKKMRHIYEAFCSTTVPPQWPTTSNTTPSGSMPSRQLPLLLPNVGKSQGLSTLRPDQASHGLNPATPNTSTSQPSFDYEEDDFRGVGSSFGLGGVPWGQDEFSNWDASSLQGPETNGQEPTSDLGSSWLTGGHLGTMF</sequence>
<evidence type="ECO:0000313" key="1">
    <source>
        <dbReference type="EMBL" id="KAJ3532812.1"/>
    </source>
</evidence>
<comment type="caution">
    <text evidence="1">The sequence shown here is derived from an EMBL/GenBank/DDBJ whole genome shotgun (WGS) entry which is preliminary data.</text>
</comment>
<reference evidence="1" key="1">
    <citation type="submission" date="2022-08" db="EMBL/GenBank/DDBJ databases">
        <title>Genome Sequence of Fusarium decemcellulare.</title>
        <authorList>
            <person name="Buettner E."/>
        </authorList>
    </citation>
    <scope>NUCLEOTIDE SEQUENCE</scope>
    <source>
        <strain evidence="1">Babe19</strain>
    </source>
</reference>
<proteinExistence type="predicted"/>
<protein>
    <submittedName>
        <fullName evidence="1">Uncharacterized protein</fullName>
    </submittedName>
</protein>
<dbReference type="Proteomes" id="UP001148629">
    <property type="component" value="Unassembled WGS sequence"/>
</dbReference>
<keyword evidence="2" id="KW-1185">Reference proteome</keyword>
<evidence type="ECO:0000313" key="2">
    <source>
        <dbReference type="Proteomes" id="UP001148629"/>
    </source>
</evidence>
<organism evidence="1 2">
    <name type="scientific">Fusarium decemcellulare</name>
    <dbReference type="NCBI Taxonomy" id="57161"/>
    <lineage>
        <taxon>Eukaryota</taxon>
        <taxon>Fungi</taxon>
        <taxon>Dikarya</taxon>
        <taxon>Ascomycota</taxon>
        <taxon>Pezizomycotina</taxon>
        <taxon>Sordariomycetes</taxon>
        <taxon>Hypocreomycetidae</taxon>
        <taxon>Hypocreales</taxon>
        <taxon>Nectriaceae</taxon>
        <taxon>Fusarium</taxon>
        <taxon>Fusarium decemcellulare species complex</taxon>
    </lineage>
</organism>
<dbReference type="EMBL" id="JANRMS010000924">
    <property type="protein sequence ID" value="KAJ3532812.1"/>
    <property type="molecule type" value="Genomic_DNA"/>
</dbReference>